<dbReference type="OrthoDB" id="4364246at2759"/>
<keyword evidence="1" id="KW-0479">Metal-binding</keyword>
<dbReference type="SMART" id="SM00343">
    <property type="entry name" value="ZnF_C2HC"/>
    <property type="match status" value="1"/>
</dbReference>
<accession>N1JJK7</accession>
<proteinExistence type="predicted"/>
<dbReference type="EMBL" id="CAUH01004259">
    <property type="protein sequence ID" value="CCU79120.1"/>
    <property type="molecule type" value="Genomic_DNA"/>
</dbReference>
<evidence type="ECO:0000313" key="3">
    <source>
        <dbReference type="EMBL" id="CCU79120.1"/>
    </source>
</evidence>
<keyword evidence="4" id="KW-1185">Reference proteome</keyword>
<name>N1JJK7_BLUG1</name>
<reference evidence="3 4" key="1">
    <citation type="journal article" date="2010" name="Science">
        <title>Genome expansion and gene loss in powdery mildew fungi reveal tradeoffs in extreme parasitism.</title>
        <authorList>
            <person name="Spanu P.D."/>
            <person name="Abbott J.C."/>
            <person name="Amselem J."/>
            <person name="Burgis T.A."/>
            <person name="Soanes D.M."/>
            <person name="Stueber K."/>
            <person name="Ver Loren van Themaat E."/>
            <person name="Brown J.K.M."/>
            <person name="Butcher S.A."/>
            <person name="Gurr S.J."/>
            <person name="Lebrun M.-H."/>
            <person name="Ridout C.J."/>
            <person name="Schulze-Lefert P."/>
            <person name="Talbot N.J."/>
            <person name="Ahmadinejad N."/>
            <person name="Ametz C."/>
            <person name="Barton G.R."/>
            <person name="Benjdia M."/>
            <person name="Bidzinski P."/>
            <person name="Bindschedler L.V."/>
            <person name="Both M."/>
            <person name="Brewer M.T."/>
            <person name="Cadle-Davidson L."/>
            <person name="Cadle-Davidson M.M."/>
            <person name="Collemare J."/>
            <person name="Cramer R."/>
            <person name="Frenkel O."/>
            <person name="Godfrey D."/>
            <person name="Harriman J."/>
            <person name="Hoede C."/>
            <person name="King B.C."/>
            <person name="Klages S."/>
            <person name="Kleemann J."/>
            <person name="Knoll D."/>
            <person name="Koti P.S."/>
            <person name="Kreplak J."/>
            <person name="Lopez-Ruiz F.J."/>
            <person name="Lu X."/>
            <person name="Maekawa T."/>
            <person name="Mahanil S."/>
            <person name="Micali C."/>
            <person name="Milgroom M.G."/>
            <person name="Montana G."/>
            <person name="Noir S."/>
            <person name="O'Connell R.J."/>
            <person name="Oberhaensli S."/>
            <person name="Parlange F."/>
            <person name="Pedersen C."/>
            <person name="Quesneville H."/>
            <person name="Reinhardt R."/>
            <person name="Rott M."/>
            <person name="Sacristan S."/>
            <person name="Schmidt S.M."/>
            <person name="Schoen M."/>
            <person name="Skamnioti P."/>
            <person name="Sommer H."/>
            <person name="Stephens A."/>
            <person name="Takahara H."/>
            <person name="Thordal-Christensen H."/>
            <person name="Vigouroux M."/>
            <person name="Wessling R."/>
            <person name="Wicker T."/>
            <person name="Panstruga R."/>
        </authorList>
    </citation>
    <scope>NUCLEOTIDE SEQUENCE [LARGE SCALE GENOMIC DNA]</scope>
    <source>
        <strain evidence="3">DH14</strain>
    </source>
</reference>
<comment type="caution">
    <text evidence="3">The sequence shown here is derived from an EMBL/GenBank/DDBJ whole genome shotgun (WGS) entry which is preliminary data.</text>
</comment>
<organism evidence="3 4">
    <name type="scientific">Blumeria graminis f. sp. hordei (strain DH14)</name>
    <name type="common">Barley powdery mildew</name>
    <name type="synonym">Oidium monilioides f. sp. hordei</name>
    <dbReference type="NCBI Taxonomy" id="546991"/>
    <lineage>
        <taxon>Eukaryota</taxon>
        <taxon>Fungi</taxon>
        <taxon>Dikarya</taxon>
        <taxon>Ascomycota</taxon>
        <taxon>Pezizomycotina</taxon>
        <taxon>Leotiomycetes</taxon>
        <taxon>Erysiphales</taxon>
        <taxon>Erysiphaceae</taxon>
        <taxon>Blumeria</taxon>
        <taxon>Blumeria hordei</taxon>
    </lineage>
</organism>
<dbReference type="InterPro" id="IPR036875">
    <property type="entry name" value="Znf_CCHC_sf"/>
</dbReference>
<dbReference type="SUPFAM" id="SSF57756">
    <property type="entry name" value="Retrovirus zinc finger-like domains"/>
    <property type="match status" value="1"/>
</dbReference>
<dbReference type="Gene3D" id="4.10.60.10">
    <property type="entry name" value="Zinc finger, CCHC-type"/>
    <property type="match status" value="1"/>
</dbReference>
<dbReference type="GO" id="GO:0008270">
    <property type="term" value="F:zinc ion binding"/>
    <property type="evidence" value="ECO:0007669"/>
    <property type="project" value="UniProtKB-KW"/>
</dbReference>
<dbReference type="GO" id="GO:0003676">
    <property type="term" value="F:nucleic acid binding"/>
    <property type="evidence" value="ECO:0007669"/>
    <property type="project" value="InterPro"/>
</dbReference>
<dbReference type="InParanoid" id="N1JJK7"/>
<dbReference type="Pfam" id="PF00098">
    <property type="entry name" value="zf-CCHC"/>
    <property type="match status" value="1"/>
</dbReference>
<gene>
    <name evidence="3" type="ORF">BGHDH14_bgh05000</name>
</gene>
<dbReference type="HOGENOM" id="CLU_1115586_0_0_1"/>
<evidence type="ECO:0000256" key="1">
    <source>
        <dbReference type="PROSITE-ProRule" id="PRU00047"/>
    </source>
</evidence>
<dbReference type="InterPro" id="IPR001878">
    <property type="entry name" value="Znf_CCHC"/>
</dbReference>
<sequence>MDNSRDFTIQGLKGLSQSHSNYVEWRDVIEDYLESQGWGDFISKDIPKNADKHTAKGLTYLGLGHQRTFESQFSLPDSKRRVDEVAALLSHLQAQIGSISIEDRPSYLSKKDTLLRCFSKKYLTTVETIQIVAGDFSFEQIVERLRQVEFETKDKPDEIVLRAEGSPLINTRKETRKCYYCGKLGHIKPDCKKKQRDENSEEKLKQKYNQETAGMAWTIFDSTDISANDWCVDSGATSHMTYDKSIFIK</sequence>
<keyword evidence="1" id="KW-0862">Zinc</keyword>
<evidence type="ECO:0000313" key="4">
    <source>
        <dbReference type="Proteomes" id="UP000015441"/>
    </source>
</evidence>
<keyword evidence="1" id="KW-0863">Zinc-finger</keyword>
<dbReference type="AlphaFoldDB" id="N1JJK7"/>
<dbReference type="Proteomes" id="UP000015441">
    <property type="component" value="Unassembled WGS sequence"/>
</dbReference>
<evidence type="ECO:0000259" key="2">
    <source>
        <dbReference type="PROSITE" id="PS50158"/>
    </source>
</evidence>
<dbReference type="STRING" id="546991.N1JJK7"/>
<protein>
    <recommendedName>
        <fullName evidence="2">CCHC-type domain-containing protein</fullName>
    </recommendedName>
</protein>
<dbReference type="PROSITE" id="PS50158">
    <property type="entry name" value="ZF_CCHC"/>
    <property type="match status" value="1"/>
</dbReference>
<feature type="domain" description="CCHC-type" evidence="2">
    <location>
        <begin position="176"/>
        <end position="193"/>
    </location>
</feature>